<dbReference type="AlphaFoldDB" id="A0A5B7GQP6"/>
<organism evidence="2 3">
    <name type="scientific">Portunus trituberculatus</name>
    <name type="common">Swimming crab</name>
    <name type="synonym">Neptunus trituberculatus</name>
    <dbReference type="NCBI Taxonomy" id="210409"/>
    <lineage>
        <taxon>Eukaryota</taxon>
        <taxon>Metazoa</taxon>
        <taxon>Ecdysozoa</taxon>
        <taxon>Arthropoda</taxon>
        <taxon>Crustacea</taxon>
        <taxon>Multicrustacea</taxon>
        <taxon>Malacostraca</taxon>
        <taxon>Eumalacostraca</taxon>
        <taxon>Eucarida</taxon>
        <taxon>Decapoda</taxon>
        <taxon>Pleocyemata</taxon>
        <taxon>Brachyura</taxon>
        <taxon>Eubrachyura</taxon>
        <taxon>Portunoidea</taxon>
        <taxon>Portunidae</taxon>
        <taxon>Portuninae</taxon>
        <taxon>Portunus</taxon>
    </lineage>
</organism>
<comment type="caution">
    <text evidence="2">The sequence shown here is derived from an EMBL/GenBank/DDBJ whole genome shotgun (WGS) entry which is preliminary data.</text>
</comment>
<keyword evidence="3" id="KW-1185">Reference proteome</keyword>
<evidence type="ECO:0000313" key="3">
    <source>
        <dbReference type="Proteomes" id="UP000324222"/>
    </source>
</evidence>
<evidence type="ECO:0000313" key="2">
    <source>
        <dbReference type="EMBL" id="MPC62380.1"/>
    </source>
</evidence>
<reference evidence="2 3" key="1">
    <citation type="submission" date="2019-05" db="EMBL/GenBank/DDBJ databases">
        <title>Another draft genome of Portunus trituberculatus and its Hox gene families provides insights of decapod evolution.</title>
        <authorList>
            <person name="Jeong J.-H."/>
            <person name="Song I."/>
            <person name="Kim S."/>
            <person name="Choi T."/>
            <person name="Kim D."/>
            <person name="Ryu S."/>
            <person name="Kim W."/>
        </authorList>
    </citation>
    <scope>NUCLEOTIDE SEQUENCE [LARGE SCALE GENOMIC DNA]</scope>
    <source>
        <tissue evidence="2">Muscle</tissue>
    </source>
</reference>
<accession>A0A5B7GQP6</accession>
<protein>
    <submittedName>
        <fullName evidence="2">Uncharacterized protein</fullName>
    </submittedName>
</protein>
<feature type="region of interest" description="Disordered" evidence="1">
    <location>
        <begin position="17"/>
        <end position="41"/>
    </location>
</feature>
<feature type="region of interest" description="Disordered" evidence="1">
    <location>
        <begin position="152"/>
        <end position="171"/>
    </location>
</feature>
<name>A0A5B7GQP6_PORTR</name>
<gene>
    <name evidence="2" type="ORF">E2C01_056465</name>
</gene>
<dbReference type="Proteomes" id="UP000324222">
    <property type="component" value="Unassembled WGS sequence"/>
</dbReference>
<dbReference type="EMBL" id="VSRR010019604">
    <property type="protein sequence ID" value="MPC62380.1"/>
    <property type="molecule type" value="Genomic_DNA"/>
</dbReference>
<evidence type="ECO:0000256" key="1">
    <source>
        <dbReference type="SAM" id="MobiDB-lite"/>
    </source>
</evidence>
<proteinExistence type="predicted"/>
<sequence length="171" mass="19589">MFFTCVRHVFSQVVPHTSTSTMREHLHPSVHQPANTEDLIPRPVLRPSRSRQEERISHNSWVYGQDVSGETRMDMADIHKHSTSPRHYMDLDAHPVHHDYGDVYSVTRNLDQRTGRGYSHQHAANALWRVAPWAQGGYDWSNGWGNVTAKNKGVRSTNQISQRGISLTQQL</sequence>